<dbReference type="SUPFAM" id="SSF52540">
    <property type="entry name" value="P-loop containing nucleoside triphosphate hydrolases"/>
    <property type="match status" value="1"/>
</dbReference>
<evidence type="ECO:0000313" key="2">
    <source>
        <dbReference type="Proteomes" id="UP000199652"/>
    </source>
</evidence>
<organism evidence="1 2">
    <name type="scientific">Eubacterium barkeri</name>
    <name type="common">Clostridium barkeri</name>
    <dbReference type="NCBI Taxonomy" id="1528"/>
    <lineage>
        <taxon>Bacteria</taxon>
        <taxon>Bacillati</taxon>
        <taxon>Bacillota</taxon>
        <taxon>Clostridia</taxon>
        <taxon>Eubacteriales</taxon>
        <taxon>Eubacteriaceae</taxon>
        <taxon>Eubacterium</taxon>
    </lineage>
</organism>
<dbReference type="Gene3D" id="3.40.50.300">
    <property type="entry name" value="P-loop containing nucleotide triphosphate hydrolases"/>
    <property type="match status" value="1"/>
</dbReference>
<dbReference type="RefSeq" id="WP_090247291.1">
    <property type="nucleotide sequence ID" value="NZ_FNOU01000040.1"/>
</dbReference>
<dbReference type="InterPro" id="IPR008533">
    <property type="entry name" value="DUF815"/>
</dbReference>
<dbReference type="OrthoDB" id="9812140at2"/>
<gene>
    <name evidence="1" type="ORF">SAMN04488579_1401</name>
</gene>
<dbReference type="CDD" id="cd00009">
    <property type="entry name" value="AAA"/>
    <property type="match status" value="1"/>
</dbReference>
<sequence length="429" mass="49118">MKNISIPRIEAFSFYRSILGHSMLVDFRSLCEAYESADSLEGFAACHRDTYYQLKSKMLAYSFDKNEEYHYSKTPWCDYIISEVISDENPLTLLFERGKVEENHPFYTSMSGEIKILNDLYHFDWGLFLKETHLDDSNIFSSPIFFPIPPHDLIDSAFKTGDESKVFSAVNRYVSEYGLGIFENHVCFKVDSATDRLVPIEAQSYKTMDGLVGHERQKEEIIANTAAFIKNNTGLNVLLQGDMGTGKSTMVKALLSTFKGSKLRMVELKKEQIRSIPAVLREIAGRPYPIILFIDDLSFDDKEGDFKLFKNVLEGSLEENPKNVRIYATSNKRHLVTETQSERTDAVHTKDIMEEKLSLSSRFGLILTFTAPNQKDYLAIVRKMAQDAGIDLPTARLESQAIQWELRHLNRSGRTAEQFIQYLLVNQNK</sequence>
<dbReference type="PANTHER" id="PTHR42935:SF1">
    <property type="entry name" value="SLR0930 PROTEIN"/>
    <property type="match status" value="1"/>
</dbReference>
<protein>
    <submittedName>
        <fullName evidence="1">Uncharacterized protein</fullName>
    </submittedName>
</protein>
<dbReference type="EMBL" id="FNOU01000040">
    <property type="protein sequence ID" value="SDY47615.1"/>
    <property type="molecule type" value="Genomic_DNA"/>
</dbReference>
<dbReference type="AlphaFoldDB" id="A0A1H3K792"/>
<dbReference type="Pfam" id="PF05673">
    <property type="entry name" value="DUF815"/>
    <property type="match status" value="1"/>
</dbReference>
<reference evidence="2" key="1">
    <citation type="submission" date="2016-10" db="EMBL/GenBank/DDBJ databases">
        <authorList>
            <person name="Varghese N."/>
            <person name="Submissions S."/>
        </authorList>
    </citation>
    <scope>NUCLEOTIDE SEQUENCE [LARGE SCALE GENOMIC DNA]</scope>
    <source>
        <strain evidence="2">VPI 5359</strain>
    </source>
</reference>
<keyword evidence="2" id="KW-1185">Reference proteome</keyword>
<accession>A0A1H3K792</accession>
<dbReference type="Proteomes" id="UP000199652">
    <property type="component" value="Unassembled WGS sequence"/>
</dbReference>
<proteinExistence type="predicted"/>
<evidence type="ECO:0000313" key="1">
    <source>
        <dbReference type="EMBL" id="SDY47615.1"/>
    </source>
</evidence>
<name>A0A1H3K792_EUBBA</name>
<dbReference type="InterPro" id="IPR027417">
    <property type="entry name" value="P-loop_NTPase"/>
</dbReference>
<dbReference type="STRING" id="1528.SAMN04488579_1401"/>
<dbReference type="PANTHER" id="PTHR42935">
    <property type="entry name" value="SLR0930 PROTEIN"/>
    <property type="match status" value="1"/>
</dbReference>